<dbReference type="NCBIfam" id="TIGR02258">
    <property type="entry name" value="2_5_ligase"/>
    <property type="match status" value="1"/>
</dbReference>
<feature type="compositionally biased region" description="Low complexity" evidence="3">
    <location>
        <begin position="187"/>
        <end position="202"/>
    </location>
</feature>
<accession>A0ABY4YUD2</accession>
<keyword evidence="1 2" id="KW-0378">Hydrolase</keyword>
<feature type="active site" description="Proton donor" evidence="2">
    <location>
        <position position="42"/>
    </location>
</feature>
<dbReference type="PANTHER" id="PTHR35561:SF1">
    <property type="entry name" value="RNA 2',3'-CYCLIC PHOSPHODIESTERASE"/>
    <property type="match status" value="1"/>
</dbReference>
<dbReference type="PANTHER" id="PTHR35561">
    <property type="entry name" value="RNA 2',3'-CYCLIC PHOSPHODIESTERASE"/>
    <property type="match status" value="1"/>
</dbReference>
<proteinExistence type="inferred from homology"/>
<feature type="short sequence motif" description="HXTX 1" evidence="2">
    <location>
        <begin position="42"/>
        <end position="45"/>
    </location>
</feature>
<feature type="region of interest" description="Disordered" evidence="3">
    <location>
        <begin position="170"/>
        <end position="202"/>
    </location>
</feature>
<evidence type="ECO:0000313" key="4">
    <source>
        <dbReference type="EMBL" id="USQ79880.1"/>
    </source>
</evidence>
<organism evidence="4 5">
    <name type="scientific">Ornithinimicrobium faecis</name>
    <dbReference type="NCBI Taxonomy" id="2934158"/>
    <lineage>
        <taxon>Bacteria</taxon>
        <taxon>Bacillati</taxon>
        <taxon>Actinomycetota</taxon>
        <taxon>Actinomycetes</taxon>
        <taxon>Micrococcales</taxon>
        <taxon>Ornithinimicrobiaceae</taxon>
        <taxon>Ornithinimicrobium</taxon>
    </lineage>
</organism>
<dbReference type="EMBL" id="CP099489">
    <property type="protein sequence ID" value="USQ79880.1"/>
    <property type="molecule type" value="Genomic_DNA"/>
</dbReference>
<name>A0ABY4YUD2_9MICO</name>
<evidence type="ECO:0000313" key="5">
    <source>
        <dbReference type="Proteomes" id="UP001056455"/>
    </source>
</evidence>
<sequence>MRAFFAVLPPQEIRDHLAAHLEPRRDADTERVWRWTRVEHLHLTLAFLADLPEHREDELAQAAAEWAARQQPLRMQWGRAGAFPDPGGAKVIWIGVTAEEVGRELSAWSRSVRDLSSHAGADVDGQRFVPHVTVARSARRVRAGRWVQSLDAYESPPFDVSEVVLMQSHLGEGPGRSPRYEVRRTLSLGAGSESAGPSGARR</sequence>
<feature type="short sequence motif" description="HXTX 2" evidence="2">
    <location>
        <begin position="131"/>
        <end position="134"/>
    </location>
</feature>
<dbReference type="RefSeq" id="WP_252592985.1">
    <property type="nucleotide sequence ID" value="NZ_CP099489.1"/>
</dbReference>
<comment type="similarity">
    <text evidence="2">Belongs to the 2H phosphoesterase superfamily. ThpR family.</text>
</comment>
<evidence type="ECO:0000256" key="1">
    <source>
        <dbReference type="ARBA" id="ARBA00022801"/>
    </source>
</evidence>
<dbReference type="HAMAP" id="MF_01940">
    <property type="entry name" value="RNA_CPDase"/>
    <property type="match status" value="1"/>
</dbReference>
<evidence type="ECO:0000256" key="3">
    <source>
        <dbReference type="SAM" id="MobiDB-lite"/>
    </source>
</evidence>
<comment type="function">
    <text evidence="2">Hydrolyzes RNA 2',3'-cyclic phosphodiester to an RNA 2'-phosphomonoester.</text>
</comment>
<feature type="active site" description="Proton acceptor" evidence="2">
    <location>
        <position position="131"/>
    </location>
</feature>
<dbReference type="Gene3D" id="3.90.1140.10">
    <property type="entry name" value="Cyclic phosphodiesterase"/>
    <property type="match status" value="1"/>
</dbReference>
<evidence type="ECO:0000256" key="2">
    <source>
        <dbReference type="HAMAP-Rule" id="MF_01940"/>
    </source>
</evidence>
<dbReference type="InterPro" id="IPR004175">
    <property type="entry name" value="RNA_CPDase"/>
</dbReference>
<dbReference type="Pfam" id="PF13563">
    <property type="entry name" value="2_5_RNA_ligase2"/>
    <property type="match status" value="1"/>
</dbReference>
<dbReference type="InterPro" id="IPR009097">
    <property type="entry name" value="Cyclic_Pdiesterase"/>
</dbReference>
<dbReference type="EC" id="3.1.4.58" evidence="2"/>
<gene>
    <name evidence="4" type="primary">thpR</name>
    <name evidence="4" type="ORF">NF556_20215</name>
</gene>
<comment type="catalytic activity">
    <reaction evidence="2">
        <text>a 3'-end 2',3'-cyclophospho-ribonucleotide-RNA + H2O = a 3'-end 2'-phospho-ribonucleotide-RNA + H(+)</text>
        <dbReference type="Rhea" id="RHEA:11828"/>
        <dbReference type="Rhea" id="RHEA-COMP:10464"/>
        <dbReference type="Rhea" id="RHEA-COMP:17353"/>
        <dbReference type="ChEBI" id="CHEBI:15377"/>
        <dbReference type="ChEBI" id="CHEBI:15378"/>
        <dbReference type="ChEBI" id="CHEBI:83064"/>
        <dbReference type="ChEBI" id="CHEBI:173113"/>
        <dbReference type="EC" id="3.1.4.58"/>
    </reaction>
</comment>
<keyword evidence="5" id="KW-1185">Reference proteome</keyword>
<reference evidence="4" key="1">
    <citation type="submission" date="2022-06" db="EMBL/GenBank/DDBJ databases">
        <title>Ornithinimicrobium HY1793.</title>
        <authorList>
            <person name="Huang Y."/>
        </authorList>
    </citation>
    <scope>NUCLEOTIDE SEQUENCE</scope>
    <source>
        <strain evidence="4">HY1793</strain>
    </source>
</reference>
<dbReference type="Proteomes" id="UP001056455">
    <property type="component" value="Chromosome"/>
</dbReference>
<protein>
    <recommendedName>
        <fullName evidence="2">RNA 2',3'-cyclic phosphodiesterase</fullName>
        <shortName evidence="2">RNA 2',3'-CPDase</shortName>
        <ecNumber evidence="2">3.1.4.58</ecNumber>
    </recommendedName>
</protein>
<dbReference type="SUPFAM" id="SSF55144">
    <property type="entry name" value="LigT-like"/>
    <property type="match status" value="1"/>
</dbReference>